<dbReference type="PANTHER" id="PTHR33406">
    <property type="entry name" value="MEMBRANE PROTEIN MJ1562-RELATED"/>
    <property type="match status" value="1"/>
</dbReference>
<accession>A0A846TGX7</accession>
<evidence type="ECO:0000256" key="5">
    <source>
        <dbReference type="ARBA" id="ARBA00023136"/>
    </source>
</evidence>
<keyword evidence="2" id="KW-1003">Cell membrane</keyword>
<comment type="subcellular location">
    <subcellularLocation>
        <location evidence="1">Cell membrane</location>
        <topology evidence="1">Multi-pass membrane protein</topology>
    </subcellularLocation>
</comment>
<dbReference type="Gene3D" id="1.20.1640.10">
    <property type="entry name" value="Multidrug efflux transporter AcrB transmembrane domain"/>
    <property type="match status" value="2"/>
</dbReference>
<dbReference type="Pfam" id="PF03176">
    <property type="entry name" value="MMPL"/>
    <property type="match status" value="2"/>
</dbReference>
<feature type="transmembrane region" description="Helical" evidence="6">
    <location>
        <begin position="655"/>
        <end position="677"/>
    </location>
</feature>
<evidence type="ECO:0000256" key="4">
    <source>
        <dbReference type="ARBA" id="ARBA00022989"/>
    </source>
</evidence>
<feature type="transmembrane region" description="Helical" evidence="6">
    <location>
        <begin position="698"/>
        <end position="719"/>
    </location>
</feature>
<keyword evidence="5 6" id="KW-0472">Membrane</keyword>
<feature type="transmembrane region" description="Helical" evidence="6">
    <location>
        <begin position="265"/>
        <end position="285"/>
    </location>
</feature>
<feature type="transmembrane region" description="Helical" evidence="6">
    <location>
        <begin position="297"/>
        <end position="316"/>
    </location>
</feature>
<dbReference type="GO" id="GO:0005886">
    <property type="term" value="C:plasma membrane"/>
    <property type="evidence" value="ECO:0007669"/>
    <property type="project" value="UniProtKB-SubCell"/>
</dbReference>
<dbReference type="InterPro" id="IPR004869">
    <property type="entry name" value="MMPL_dom"/>
</dbReference>
<name>A0A846TGX7_9MICC</name>
<dbReference type="RefSeq" id="WP_119932533.1">
    <property type="nucleotide sequence ID" value="NZ_JAAVUN010000001.1"/>
</dbReference>
<dbReference type="PANTHER" id="PTHR33406:SF13">
    <property type="entry name" value="MEMBRANE PROTEIN YDFJ"/>
    <property type="match status" value="1"/>
</dbReference>
<feature type="transmembrane region" description="Helical" evidence="6">
    <location>
        <begin position="614"/>
        <end position="635"/>
    </location>
</feature>
<feature type="transmembrane region" description="Helical" evidence="6">
    <location>
        <begin position="429"/>
        <end position="448"/>
    </location>
</feature>
<feature type="transmembrane region" description="Helical" evidence="6">
    <location>
        <begin position="364"/>
        <end position="394"/>
    </location>
</feature>
<evidence type="ECO:0000313" key="9">
    <source>
        <dbReference type="Proteomes" id="UP000521379"/>
    </source>
</evidence>
<dbReference type="InterPro" id="IPR050545">
    <property type="entry name" value="Mycobact_MmpL"/>
</dbReference>
<dbReference type="InterPro" id="IPR000731">
    <property type="entry name" value="SSD"/>
</dbReference>
<feature type="transmembrane region" description="Helical" evidence="6">
    <location>
        <begin position="328"/>
        <end position="358"/>
    </location>
</feature>
<keyword evidence="4 6" id="KW-1133">Transmembrane helix</keyword>
<protein>
    <submittedName>
        <fullName evidence="8">MMPL family transporter</fullName>
    </submittedName>
</protein>
<evidence type="ECO:0000256" key="2">
    <source>
        <dbReference type="ARBA" id="ARBA00022475"/>
    </source>
</evidence>
<proteinExistence type="predicted"/>
<evidence type="ECO:0000256" key="3">
    <source>
        <dbReference type="ARBA" id="ARBA00022692"/>
    </source>
</evidence>
<organism evidence="8 9">
    <name type="scientific">Kocuria subflava</name>
    <dbReference type="NCBI Taxonomy" id="1736139"/>
    <lineage>
        <taxon>Bacteria</taxon>
        <taxon>Bacillati</taxon>
        <taxon>Actinomycetota</taxon>
        <taxon>Actinomycetes</taxon>
        <taxon>Micrococcales</taxon>
        <taxon>Micrococcaceae</taxon>
        <taxon>Kocuria</taxon>
    </lineage>
</organism>
<keyword evidence="9" id="KW-1185">Reference proteome</keyword>
<sequence length="822" mass="86008">MAKFLYSLGRGAARRAWAVIAAWAVILALSVGAYLSFGGTLTNQFEIPGTETQRLADQLSDELPEANEGVGTIVFSTEGGSEFTESQREAIGAALDDAGEVDGVASVTNPFQAQDELDSQEQQLSDGEEQLGQLIELRDSGQLEGAVAAGMVPEGVTAETVTEQEAQLEVGQRSMDLMGDYGFVSPDGNTAIATVNFTAAQPEIEPEEKEGVMNAIDDARISGVQVDYSTELAQTLGIFGAAEVIGLIVAATVLFIMLRTVIGAAVPVLTALVGVGVAATAALSLSGVVQMASVTPVLGLMLGLAVGIDYSLFVLNKHRQQLRRGVPLYESIGLATGTAGSAVVFAGCTVMIALVALAVSGIPFLALMGGVAAFSVLVAVLITITLTPALLGLVGLKLLPQTQRDQVTSGHFVEDAAHVKTPRSVRHPLLTVIGASTALILLAIPVASMRLGLPDGSSEPADTTQYQAFRIVDETFGAGRNGPMTVVVEHPEDLSQAEVSELQLNVGERIQELDDVKNVVPAPPEDGTNLAILQVVPESGPADEATETLVNDIRGLSTEFQSSDDASIGVAGQTAANIDISQVLADALPLYLGVVIAISLVLLVIVFRSLIVPLIASLGFLLSLLAGLGALVAVYQWGWLGGLFGVSDPGPILSFLPTLMVGILFGLAMDYQLFIATGMREAYVHGHPARVAVVRGLVGGRAVVTAAAIIMASVFAGFIFSHLTMIRPMGFGLAVGVLLDAFVVRMTIMPALMTLLGDKAWWLPKWLDKILPNVDVEGDSLNQHREPVESPADKDQRVAQETVDAEIASALGRGCAHSTTLR</sequence>
<dbReference type="EMBL" id="JAAVUN010000001">
    <property type="protein sequence ID" value="NKE08378.1"/>
    <property type="molecule type" value="Genomic_DNA"/>
</dbReference>
<evidence type="ECO:0000256" key="1">
    <source>
        <dbReference type="ARBA" id="ARBA00004651"/>
    </source>
</evidence>
<dbReference type="SUPFAM" id="SSF82866">
    <property type="entry name" value="Multidrug efflux transporter AcrB transmembrane domain"/>
    <property type="match status" value="2"/>
</dbReference>
<feature type="transmembrane region" description="Helical" evidence="6">
    <location>
        <begin position="731"/>
        <end position="756"/>
    </location>
</feature>
<keyword evidence="3 6" id="KW-0812">Transmembrane</keyword>
<evidence type="ECO:0000259" key="7">
    <source>
        <dbReference type="PROSITE" id="PS50156"/>
    </source>
</evidence>
<comment type="caution">
    <text evidence="8">The sequence shown here is derived from an EMBL/GenBank/DDBJ whole genome shotgun (WGS) entry which is preliminary data.</text>
</comment>
<evidence type="ECO:0000256" key="6">
    <source>
        <dbReference type="SAM" id="Phobius"/>
    </source>
</evidence>
<feature type="transmembrane region" description="Helical" evidence="6">
    <location>
        <begin position="588"/>
        <end position="607"/>
    </location>
</feature>
<reference evidence="8 9" key="1">
    <citation type="submission" date="2020-02" db="EMBL/GenBank/DDBJ databases">
        <authorList>
            <person name="Sun Q."/>
        </authorList>
    </citation>
    <scope>NUCLEOTIDE SEQUENCE [LARGE SCALE GENOMIC DNA]</scope>
    <source>
        <strain evidence="8 9">YIM 13062</strain>
    </source>
</reference>
<feature type="transmembrane region" description="Helical" evidence="6">
    <location>
        <begin position="236"/>
        <end position="258"/>
    </location>
</feature>
<dbReference type="AlphaFoldDB" id="A0A846TGX7"/>
<evidence type="ECO:0000313" key="8">
    <source>
        <dbReference type="EMBL" id="NKE08378.1"/>
    </source>
</evidence>
<dbReference type="PROSITE" id="PS50156">
    <property type="entry name" value="SSD"/>
    <property type="match status" value="1"/>
</dbReference>
<gene>
    <name evidence="8" type="ORF">GTW58_00115</name>
</gene>
<dbReference type="Proteomes" id="UP000521379">
    <property type="component" value="Unassembled WGS sequence"/>
</dbReference>
<feature type="domain" description="SSD" evidence="7">
    <location>
        <begin position="261"/>
        <end position="393"/>
    </location>
</feature>